<sequence length="53" mass="5748">GGRKGENFDKFFTSAPSALTPSDPDVLAAISQEEFQDFTYINPEFPPSPLTAV</sequence>
<evidence type="ECO:0000313" key="3">
    <source>
        <dbReference type="Proteomes" id="UP001529510"/>
    </source>
</evidence>
<proteinExistence type="predicted"/>
<protein>
    <recommendedName>
        <fullName evidence="1">Protein kinase C-terminal domain-containing protein</fullName>
    </recommendedName>
</protein>
<feature type="domain" description="Protein kinase C-terminal" evidence="1">
    <location>
        <begin position="7"/>
        <end position="40"/>
    </location>
</feature>
<gene>
    <name evidence="2" type="ORF">M9458_032725</name>
</gene>
<evidence type="ECO:0000313" key="2">
    <source>
        <dbReference type="EMBL" id="KAL0172414.1"/>
    </source>
</evidence>
<evidence type="ECO:0000259" key="1">
    <source>
        <dbReference type="Pfam" id="PF00433"/>
    </source>
</evidence>
<feature type="non-terminal residue" evidence="2">
    <location>
        <position position="1"/>
    </location>
</feature>
<dbReference type="AlphaFoldDB" id="A0ABD0PEB5"/>
<dbReference type="Pfam" id="PF00433">
    <property type="entry name" value="Pkinase_C"/>
    <property type="match status" value="1"/>
</dbReference>
<dbReference type="Proteomes" id="UP001529510">
    <property type="component" value="Unassembled WGS sequence"/>
</dbReference>
<comment type="caution">
    <text evidence="2">The sequence shown here is derived from an EMBL/GenBank/DDBJ whole genome shotgun (WGS) entry which is preliminary data.</text>
</comment>
<reference evidence="2 3" key="1">
    <citation type="submission" date="2024-05" db="EMBL/GenBank/DDBJ databases">
        <title>Genome sequencing and assembly of Indian major carp, Cirrhinus mrigala (Hamilton, 1822).</title>
        <authorList>
            <person name="Mohindra V."/>
            <person name="Chowdhury L.M."/>
            <person name="Lal K."/>
            <person name="Jena J.K."/>
        </authorList>
    </citation>
    <scope>NUCLEOTIDE SEQUENCE [LARGE SCALE GENOMIC DNA]</scope>
    <source>
        <strain evidence="2">CM1030</strain>
        <tissue evidence="2">Blood</tissue>
    </source>
</reference>
<dbReference type="EMBL" id="JAMKFB020000016">
    <property type="protein sequence ID" value="KAL0172414.1"/>
    <property type="molecule type" value="Genomic_DNA"/>
</dbReference>
<accession>A0ABD0PEB5</accession>
<keyword evidence="3" id="KW-1185">Reference proteome</keyword>
<dbReference type="InterPro" id="IPR017892">
    <property type="entry name" value="Pkinase_C"/>
</dbReference>
<name>A0ABD0PEB5_CIRMR</name>
<organism evidence="2 3">
    <name type="scientific">Cirrhinus mrigala</name>
    <name type="common">Mrigala</name>
    <dbReference type="NCBI Taxonomy" id="683832"/>
    <lineage>
        <taxon>Eukaryota</taxon>
        <taxon>Metazoa</taxon>
        <taxon>Chordata</taxon>
        <taxon>Craniata</taxon>
        <taxon>Vertebrata</taxon>
        <taxon>Euteleostomi</taxon>
        <taxon>Actinopterygii</taxon>
        <taxon>Neopterygii</taxon>
        <taxon>Teleostei</taxon>
        <taxon>Ostariophysi</taxon>
        <taxon>Cypriniformes</taxon>
        <taxon>Cyprinidae</taxon>
        <taxon>Labeoninae</taxon>
        <taxon>Labeonini</taxon>
        <taxon>Cirrhinus</taxon>
    </lineage>
</organism>
<dbReference type="Gene3D" id="3.30.200.20">
    <property type="entry name" value="Phosphorylase Kinase, domain 1"/>
    <property type="match status" value="1"/>
</dbReference>